<dbReference type="Pfam" id="PF21666">
    <property type="entry name" value="DUF4246_N"/>
    <property type="match status" value="1"/>
</dbReference>
<sequence>MDPIPDLELLSLDPDEEEVLSKSKAVSELTQAQLDAFNEWVGPNNPSRLEAKHWITGANNLDLNVFSSSEIYLLIKRAKCIYDNQTHHENKQHKFVVQKPGLGLRLGHMPKRENRFPLLFMEDNYENGWRAATLLIRESCMLKLVDTLSDKSGWWLKVRDPKIANKWKEEALAMDWKLYREYADFTPAMADACISELRKKADLYEQTGLMPVYDFTTCVIKSDSILTPELAQTLQKAIIPLENIPPESKDWHPHSNNQVLDLVHPSLWPLMYGHSRVVRDRVINLENALDSCGTGDVLRAPGTKETVHITGRGGFCETRTVVLSNKFQWLPCDVDLDLSTGTVKIASYINNLHPREHADVYPIIEKFIAKSLPAWDTIYNWEKEFSVQRLSTNEAEYEECPCPELCDINDCHGCTPWRRPIGKDEEPRYDVEYWDEVLEEEGEDTGSDDGEVQYQIAREKVEDYKTNAKRRELDEAWFASTHSVKLPDPDTSAESHVRIKASDIKSTGFFNEKKQIQVIVKLANIHLTPEQPKYEGGSWHTEGLLNEHIVSTALYYYDSENITDCTLDFRTCADKEDLAAELSYEQNSHDPIKRTFAIDLRGSIFQDIGSVHTKSNRALFFPNVLQHHVSPFQLQDPTKPGHRKILALFLVDPAIPVISTSNVPPQQKRWWAEQSGLDSGKGILPPEIVEQVTDSMEWPMDLDKAKEMRLELMKERTSFKEVEESKFQRMEWNFCEH</sequence>
<dbReference type="Pfam" id="PF14033">
    <property type="entry name" value="DUF4246"/>
    <property type="match status" value="1"/>
</dbReference>
<dbReference type="PANTHER" id="PTHR33119:SF1">
    <property type="entry name" value="FE2OG DIOXYGENASE DOMAIN-CONTAINING PROTEIN"/>
    <property type="match status" value="1"/>
</dbReference>
<evidence type="ECO:0000313" key="3">
    <source>
        <dbReference type="EMBL" id="SPJ83896.1"/>
    </source>
</evidence>
<dbReference type="InterPro" id="IPR049192">
    <property type="entry name" value="DUF4246_C"/>
</dbReference>
<dbReference type="PANTHER" id="PTHR33119">
    <property type="entry name" value="IFI3P"/>
    <property type="match status" value="1"/>
</dbReference>
<proteinExistence type="predicted"/>
<accession>A0AAE8MG88</accession>
<dbReference type="EMBL" id="ONZP01000405">
    <property type="protein sequence ID" value="SPJ83896.1"/>
    <property type="molecule type" value="Genomic_DNA"/>
</dbReference>
<evidence type="ECO:0000259" key="2">
    <source>
        <dbReference type="Pfam" id="PF21666"/>
    </source>
</evidence>
<dbReference type="InterPro" id="IPR025340">
    <property type="entry name" value="DUF4246"/>
</dbReference>
<keyword evidence="4" id="KW-1185">Reference proteome</keyword>
<dbReference type="Proteomes" id="UP001187734">
    <property type="component" value="Unassembled WGS sequence"/>
</dbReference>
<organism evidence="3 4">
    <name type="scientific">Fusarium torulosum</name>
    <dbReference type="NCBI Taxonomy" id="33205"/>
    <lineage>
        <taxon>Eukaryota</taxon>
        <taxon>Fungi</taxon>
        <taxon>Dikarya</taxon>
        <taxon>Ascomycota</taxon>
        <taxon>Pezizomycotina</taxon>
        <taxon>Sordariomycetes</taxon>
        <taxon>Hypocreomycetidae</taxon>
        <taxon>Hypocreales</taxon>
        <taxon>Nectriaceae</taxon>
        <taxon>Fusarium</taxon>
    </lineage>
</organism>
<evidence type="ECO:0008006" key="5">
    <source>
        <dbReference type="Google" id="ProtNLM"/>
    </source>
</evidence>
<dbReference type="InterPro" id="IPR049207">
    <property type="entry name" value="DUF4246_N"/>
</dbReference>
<gene>
    <name evidence="3" type="ORF">FTOL_10412</name>
</gene>
<comment type="caution">
    <text evidence="3">The sequence shown here is derived from an EMBL/GenBank/DDBJ whole genome shotgun (WGS) entry which is preliminary data.</text>
</comment>
<feature type="domain" description="DUF4246" evidence="2">
    <location>
        <begin position="100"/>
        <end position="170"/>
    </location>
</feature>
<dbReference type="AlphaFoldDB" id="A0AAE8MG88"/>
<protein>
    <recommendedName>
        <fullName evidence="5">Duf1665 domain containing protein</fullName>
    </recommendedName>
</protein>
<evidence type="ECO:0000259" key="1">
    <source>
        <dbReference type="Pfam" id="PF14033"/>
    </source>
</evidence>
<reference evidence="3" key="1">
    <citation type="submission" date="2018-03" db="EMBL/GenBank/DDBJ databases">
        <authorList>
            <person name="Guldener U."/>
        </authorList>
    </citation>
    <scope>NUCLEOTIDE SEQUENCE</scope>
</reference>
<name>A0AAE8MG88_9HYPO</name>
<evidence type="ECO:0000313" key="4">
    <source>
        <dbReference type="Proteomes" id="UP001187734"/>
    </source>
</evidence>
<feature type="domain" description="DUF4246" evidence="1">
    <location>
        <begin position="188"/>
        <end position="673"/>
    </location>
</feature>